<proteinExistence type="predicted"/>
<dbReference type="InterPro" id="IPR013189">
    <property type="entry name" value="Glyco_hydro_32_C"/>
</dbReference>
<dbReference type="Pfam" id="PF08244">
    <property type="entry name" value="Glyco_hydro_32C"/>
    <property type="match status" value="1"/>
</dbReference>
<gene>
    <name evidence="3" type="ORF">GCM10009716_27410</name>
</gene>
<dbReference type="SUPFAM" id="SSF49899">
    <property type="entry name" value="Concanavalin A-like lectins/glucanases"/>
    <property type="match status" value="1"/>
</dbReference>
<keyword evidence="4" id="KW-1185">Reference proteome</keyword>
<evidence type="ECO:0000256" key="1">
    <source>
        <dbReference type="SAM" id="MobiDB-lite"/>
    </source>
</evidence>
<feature type="domain" description="Glycosyl hydrolase family 32 C-terminal" evidence="2">
    <location>
        <begin position="37"/>
        <end position="146"/>
    </location>
</feature>
<accession>A0ABP5AMS6</accession>
<dbReference type="InterPro" id="IPR013320">
    <property type="entry name" value="ConA-like_dom_sf"/>
</dbReference>
<dbReference type="Proteomes" id="UP001501303">
    <property type="component" value="Unassembled WGS sequence"/>
</dbReference>
<comment type="caution">
    <text evidence="3">The sequence shown here is derived from an EMBL/GenBank/DDBJ whole genome shotgun (WGS) entry which is preliminary data.</text>
</comment>
<dbReference type="Gene3D" id="2.60.120.560">
    <property type="entry name" value="Exo-inulinase, domain 1"/>
    <property type="match status" value="1"/>
</dbReference>
<feature type="region of interest" description="Disordered" evidence="1">
    <location>
        <begin position="1"/>
        <end position="31"/>
    </location>
</feature>
<evidence type="ECO:0000259" key="2">
    <source>
        <dbReference type="Pfam" id="PF08244"/>
    </source>
</evidence>
<sequence>MRQSPARELAGLRTGEPRGGELRVSPGEDTGIASLPAAAELELRVDFGRDAAWSLRLTAPGGGEHLGLLLSDGVLTVDRDHASRDPRARGGSYRMPLPGCRPHGTAGLRLVLDHSVLELFTDEGEALTLRCYPTGGSGWTLRSRGAAADDVRVGWRAYELCVPEEG</sequence>
<dbReference type="EMBL" id="BAAAMJ010000029">
    <property type="protein sequence ID" value="GAA1916781.1"/>
    <property type="molecule type" value="Genomic_DNA"/>
</dbReference>
<organism evidence="3 4">
    <name type="scientific">Streptomyces sodiiphilus</name>
    <dbReference type="NCBI Taxonomy" id="226217"/>
    <lineage>
        <taxon>Bacteria</taxon>
        <taxon>Bacillati</taxon>
        <taxon>Actinomycetota</taxon>
        <taxon>Actinomycetes</taxon>
        <taxon>Kitasatosporales</taxon>
        <taxon>Streptomycetaceae</taxon>
        <taxon>Streptomyces</taxon>
    </lineage>
</organism>
<dbReference type="RefSeq" id="WP_344262000.1">
    <property type="nucleotide sequence ID" value="NZ_BAAAMJ010000029.1"/>
</dbReference>
<protein>
    <recommendedName>
        <fullName evidence="2">Glycosyl hydrolase family 32 C-terminal domain-containing protein</fullName>
    </recommendedName>
</protein>
<evidence type="ECO:0000313" key="3">
    <source>
        <dbReference type="EMBL" id="GAA1916781.1"/>
    </source>
</evidence>
<reference evidence="4" key="1">
    <citation type="journal article" date="2019" name="Int. J. Syst. Evol. Microbiol.">
        <title>The Global Catalogue of Microorganisms (GCM) 10K type strain sequencing project: providing services to taxonomists for standard genome sequencing and annotation.</title>
        <authorList>
            <consortium name="The Broad Institute Genomics Platform"/>
            <consortium name="The Broad Institute Genome Sequencing Center for Infectious Disease"/>
            <person name="Wu L."/>
            <person name="Ma J."/>
        </authorList>
    </citation>
    <scope>NUCLEOTIDE SEQUENCE [LARGE SCALE GENOMIC DNA]</scope>
    <source>
        <strain evidence="4">JCM 13581</strain>
    </source>
</reference>
<name>A0ABP5AMS6_9ACTN</name>
<evidence type="ECO:0000313" key="4">
    <source>
        <dbReference type="Proteomes" id="UP001501303"/>
    </source>
</evidence>